<evidence type="ECO:0000259" key="1">
    <source>
        <dbReference type="Pfam" id="PF00733"/>
    </source>
</evidence>
<proteinExistence type="predicted"/>
<evidence type="ECO:0000313" key="3">
    <source>
        <dbReference type="Proteomes" id="UP000776650"/>
    </source>
</evidence>
<dbReference type="InterPro" id="IPR014729">
    <property type="entry name" value="Rossmann-like_a/b/a_fold"/>
</dbReference>
<organism evidence="2 3">
    <name type="scientific">Dietzia timorensis</name>
    <dbReference type="NCBI Taxonomy" id="499555"/>
    <lineage>
        <taxon>Bacteria</taxon>
        <taxon>Bacillati</taxon>
        <taxon>Actinomycetota</taxon>
        <taxon>Actinomycetes</taxon>
        <taxon>Mycobacteriales</taxon>
        <taxon>Dietziaceae</taxon>
        <taxon>Dietzia</taxon>
    </lineage>
</organism>
<dbReference type="InterPro" id="IPR001962">
    <property type="entry name" value="Asn_synthase"/>
</dbReference>
<sequence length="339" mass="36273">MNRLFRTTPGGGSCDYVPDLVDLRSIGDAGRGDGIDLAEGVDGVIEYLDERIAAVIERNPGRPSLLLSGGVDSMLLAAALARTGVDCMAVTFSADVPGRIDDEAHRAAEISGLFGFEHEMVALDPTELSAAAARLVPVLGVSDPWEVLAATVLTQCDARARERGADGPIFTGAGADSLFLGGSEFGRAEDADADRDAEWAAAVRARVAKNFTRDRLIPDFYERLLERPERHIQIWQTTAAVELALSLPPTAVRGPEMDTDKLVLREAAVRLGVPRELVRHAKSPMQVSSGGVDGLVVAARRWLTTRKGGGEYADPMLEPLEYTVARLWLERSLGSGDAG</sequence>
<dbReference type="EMBL" id="DYXM01000160">
    <property type="protein sequence ID" value="HJE91032.1"/>
    <property type="molecule type" value="Genomic_DNA"/>
</dbReference>
<dbReference type="Gene3D" id="3.40.50.620">
    <property type="entry name" value="HUPs"/>
    <property type="match status" value="1"/>
</dbReference>
<gene>
    <name evidence="2" type="ORF">K8V11_08500</name>
</gene>
<comment type="caution">
    <text evidence="2">The sequence shown here is derived from an EMBL/GenBank/DDBJ whole genome shotgun (WGS) entry which is preliminary data.</text>
</comment>
<feature type="domain" description="Asparagine synthetase" evidence="1">
    <location>
        <begin position="64"/>
        <end position="208"/>
    </location>
</feature>
<dbReference type="GO" id="GO:0006529">
    <property type="term" value="P:asparagine biosynthetic process"/>
    <property type="evidence" value="ECO:0007669"/>
    <property type="project" value="InterPro"/>
</dbReference>
<dbReference type="SUPFAM" id="SSF52402">
    <property type="entry name" value="Adenine nucleotide alpha hydrolases-like"/>
    <property type="match status" value="1"/>
</dbReference>
<accession>A0A921F3G9</accession>
<reference evidence="2" key="1">
    <citation type="journal article" date="2021" name="PeerJ">
        <title>Extensive microbial diversity within the chicken gut microbiome revealed by metagenomics and culture.</title>
        <authorList>
            <person name="Gilroy R."/>
            <person name="Ravi A."/>
            <person name="Getino M."/>
            <person name="Pursley I."/>
            <person name="Horton D.L."/>
            <person name="Alikhan N.F."/>
            <person name="Baker D."/>
            <person name="Gharbi K."/>
            <person name="Hall N."/>
            <person name="Watson M."/>
            <person name="Adriaenssens E.M."/>
            <person name="Foster-Nyarko E."/>
            <person name="Jarju S."/>
            <person name="Secka A."/>
            <person name="Antonio M."/>
            <person name="Oren A."/>
            <person name="Chaudhuri R.R."/>
            <person name="La Ragione R."/>
            <person name="Hildebrand F."/>
            <person name="Pallen M.J."/>
        </authorList>
    </citation>
    <scope>NUCLEOTIDE SEQUENCE</scope>
    <source>
        <strain evidence="2">ChiGjej1B1-18357</strain>
    </source>
</reference>
<dbReference type="Proteomes" id="UP000776650">
    <property type="component" value="Unassembled WGS sequence"/>
</dbReference>
<dbReference type="CDD" id="cd01991">
    <property type="entry name" value="Asn_synthase_B_C"/>
    <property type="match status" value="1"/>
</dbReference>
<reference evidence="2" key="2">
    <citation type="submission" date="2021-09" db="EMBL/GenBank/DDBJ databases">
        <authorList>
            <person name="Gilroy R."/>
        </authorList>
    </citation>
    <scope>NUCLEOTIDE SEQUENCE</scope>
    <source>
        <strain evidence="2">ChiGjej1B1-18357</strain>
    </source>
</reference>
<protein>
    <submittedName>
        <fullName evidence="2">Asparagine synthase C-terminal domain-containing protein</fullName>
    </submittedName>
</protein>
<name>A0A921F3G9_9ACTN</name>
<dbReference type="RefSeq" id="WP_303912741.1">
    <property type="nucleotide sequence ID" value="NZ_DYXM01000160.1"/>
</dbReference>
<dbReference type="GO" id="GO:0004066">
    <property type="term" value="F:asparagine synthase (glutamine-hydrolyzing) activity"/>
    <property type="evidence" value="ECO:0007669"/>
    <property type="project" value="InterPro"/>
</dbReference>
<dbReference type="AlphaFoldDB" id="A0A921F3G9"/>
<evidence type="ECO:0000313" key="2">
    <source>
        <dbReference type="EMBL" id="HJE91032.1"/>
    </source>
</evidence>
<dbReference type="Pfam" id="PF00733">
    <property type="entry name" value="Asn_synthase"/>
    <property type="match status" value="1"/>
</dbReference>